<dbReference type="Proteomes" id="UP000003155">
    <property type="component" value="Unassembled WGS sequence"/>
</dbReference>
<feature type="site" description="Plays an important role in maintaining the position of the catalytic nucleophile" evidence="7">
    <location>
        <position position="182"/>
    </location>
</feature>
<dbReference type="InterPro" id="IPR017853">
    <property type="entry name" value="GH"/>
</dbReference>
<comment type="similarity">
    <text evidence="1 4 8">Belongs to the glycosyl hydrolase 26 family.</text>
</comment>
<feature type="active site" description="Nucleophile" evidence="5 8">
    <location>
        <position position="289"/>
    </location>
</feature>
<evidence type="ECO:0000256" key="8">
    <source>
        <dbReference type="PROSITE-ProRule" id="PRU01100"/>
    </source>
</evidence>
<dbReference type="Pfam" id="PF02156">
    <property type="entry name" value="Glyco_hydro_26"/>
    <property type="match status" value="1"/>
</dbReference>
<feature type="active site" description="Proton donor" evidence="5 8">
    <location>
        <position position="183"/>
    </location>
</feature>
<feature type="binding site" evidence="6">
    <location>
        <position position="255"/>
    </location>
    <ligand>
        <name>substrate</name>
    </ligand>
</feature>
<evidence type="ECO:0000313" key="10">
    <source>
        <dbReference type="EMBL" id="EGC86395.1"/>
    </source>
</evidence>
<keyword evidence="4" id="KW-0119">Carbohydrate metabolism</keyword>
<feature type="binding site" evidence="6">
    <location>
        <position position="188"/>
    </location>
    <ligand>
        <name>substrate</name>
    </ligand>
</feature>
<evidence type="ECO:0000256" key="7">
    <source>
        <dbReference type="PIRSR" id="PIRSR018168-3"/>
    </source>
</evidence>
<keyword evidence="4" id="KW-0732">Signal</keyword>
<dbReference type="PROSITE" id="PS51764">
    <property type="entry name" value="GH26"/>
    <property type="match status" value="1"/>
</dbReference>
<dbReference type="PANTHER" id="PTHR40079:SF4">
    <property type="entry name" value="GH26 DOMAIN-CONTAINING PROTEIN-RELATED"/>
    <property type="match status" value="1"/>
</dbReference>
<evidence type="ECO:0000256" key="5">
    <source>
        <dbReference type="PIRSR" id="PIRSR018168-1"/>
    </source>
</evidence>
<dbReference type="PRINTS" id="PR00739">
    <property type="entry name" value="GLHYDRLASE26"/>
</dbReference>
<sequence>MNMKRILLAMAAALLTANAAAGKKMQKTPAQQLIGRLQKLQKKGVMFGHQDALFYGTTWKWEYGRSDVNDVCGDYPAVLGCELGGLELGRDRNLDGVPFAEMRRQIIGHWRRGGIVTVSWHAYNPVTEEDAWHTEGDAVAQVLPGGKESGKMQHWLGRIAGFLASLKDDRGNAIPVIFRPWHEMSGGWFWWGSRQCTPEQYIALYRLTHEAMRRRGLRNIVWSYSPNAEAGDTPEHFFRFYPGDGCVDLLGVDLYQNNGRQNFIDQCQNELHIMATYAGKHRKLYALTEAGYRNTPDAAWYSSTLLPGLQGFKPCYVLLWRNAWDKPEENFGPAPEKSCAADFRKIYRERAFLFRSQTGPAQAGTTKKHNRKR</sequence>
<evidence type="ECO:0000259" key="9">
    <source>
        <dbReference type="PROSITE" id="PS51764"/>
    </source>
</evidence>
<dbReference type="EC" id="3.2.1.78" evidence="4"/>
<dbReference type="RefSeq" id="WP_004353319.1">
    <property type="nucleotide sequence ID" value="NZ_AEXO01000066.1"/>
</dbReference>
<gene>
    <name evidence="10" type="ORF">HMPREF9303_0450</name>
</gene>
<evidence type="ECO:0000256" key="6">
    <source>
        <dbReference type="PIRSR" id="PIRSR018168-2"/>
    </source>
</evidence>
<dbReference type="GO" id="GO:0006080">
    <property type="term" value="P:substituted mannan metabolic process"/>
    <property type="evidence" value="ECO:0007669"/>
    <property type="project" value="UniProtKB-UniRule"/>
</dbReference>
<dbReference type="Gene3D" id="3.20.20.80">
    <property type="entry name" value="Glycosidases"/>
    <property type="match status" value="1"/>
</dbReference>
<dbReference type="PANTHER" id="PTHR40079">
    <property type="entry name" value="MANNAN ENDO-1,4-BETA-MANNOSIDASE E-RELATED"/>
    <property type="match status" value="1"/>
</dbReference>
<dbReference type="AlphaFoldDB" id="F0H730"/>
<dbReference type="EMBL" id="AEXO01000066">
    <property type="protein sequence ID" value="EGC86395.1"/>
    <property type="molecule type" value="Genomic_DNA"/>
</dbReference>
<dbReference type="GO" id="GO:0005576">
    <property type="term" value="C:extracellular region"/>
    <property type="evidence" value="ECO:0007669"/>
    <property type="project" value="UniProtKB-SubCell"/>
</dbReference>
<dbReference type="InterPro" id="IPR016714">
    <property type="entry name" value="MANB/E"/>
</dbReference>
<evidence type="ECO:0000313" key="11">
    <source>
        <dbReference type="Proteomes" id="UP000003155"/>
    </source>
</evidence>
<keyword evidence="4" id="KW-0964">Secreted</keyword>
<dbReference type="InterPro" id="IPR000805">
    <property type="entry name" value="Glyco_hydro_26"/>
</dbReference>
<feature type="chain" id="PRO_5010756498" description="Mannan endo-1,4-beta-mannosidase" evidence="4">
    <location>
        <begin position="20"/>
        <end position="373"/>
    </location>
</feature>
<keyword evidence="3 4" id="KW-0326">Glycosidase</keyword>
<dbReference type="GO" id="GO:0016985">
    <property type="term" value="F:mannan endo-1,4-beta-mannosidase activity"/>
    <property type="evidence" value="ECO:0007669"/>
    <property type="project" value="UniProtKB-UniRule"/>
</dbReference>
<feature type="signal peptide" evidence="4">
    <location>
        <begin position="1"/>
        <end position="19"/>
    </location>
</feature>
<name>F0H730_9BACT</name>
<dbReference type="InterPro" id="IPR022790">
    <property type="entry name" value="GH26_dom"/>
</dbReference>
<comment type="catalytic activity">
    <reaction evidence="4">
        <text>Random hydrolysis of (1-&gt;4)-beta-D-mannosidic linkages in mannans, galactomannans and glucomannans.</text>
        <dbReference type="EC" id="3.2.1.78"/>
    </reaction>
</comment>
<keyword evidence="11" id="KW-1185">Reference proteome</keyword>
<feature type="domain" description="GH26" evidence="9">
    <location>
        <begin position="28"/>
        <end position="356"/>
    </location>
</feature>
<dbReference type="SUPFAM" id="SSF51445">
    <property type="entry name" value="(Trans)glycosidases"/>
    <property type="match status" value="1"/>
</dbReference>
<evidence type="ECO:0000256" key="3">
    <source>
        <dbReference type="ARBA" id="ARBA00023295"/>
    </source>
</evidence>
<comment type="caution">
    <text evidence="10">The sequence shown here is derived from an EMBL/GenBank/DDBJ whole genome shotgun (WGS) entry which is preliminary data.</text>
</comment>
<evidence type="ECO:0000256" key="1">
    <source>
        <dbReference type="ARBA" id="ARBA00007754"/>
    </source>
</evidence>
<dbReference type="PIRSF" id="PIRSF018168">
    <property type="entry name" value="Mannan-1_4-beta-mannosidase"/>
    <property type="match status" value="1"/>
</dbReference>
<evidence type="ECO:0000256" key="4">
    <source>
        <dbReference type="PIRNR" id="PIRNR018168"/>
    </source>
</evidence>
<keyword evidence="2 4" id="KW-0378">Hydrolase</keyword>
<organism evidence="10 11">
    <name type="scientific">Prevotella denticola CRIS 18C-A</name>
    <dbReference type="NCBI Taxonomy" id="944557"/>
    <lineage>
        <taxon>Bacteria</taxon>
        <taxon>Pseudomonadati</taxon>
        <taxon>Bacteroidota</taxon>
        <taxon>Bacteroidia</taxon>
        <taxon>Bacteroidales</taxon>
        <taxon>Prevotellaceae</taxon>
        <taxon>Prevotella</taxon>
    </lineage>
</organism>
<feature type="binding site" evidence="6">
    <location>
        <position position="121"/>
    </location>
    <ligand>
        <name>substrate</name>
    </ligand>
</feature>
<accession>F0H730</accession>
<evidence type="ECO:0000256" key="2">
    <source>
        <dbReference type="ARBA" id="ARBA00022801"/>
    </source>
</evidence>
<protein>
    <recommendedName>
        <fullName evidence="4">Mannan endo-1,4-beta-mannosidase</fullName>
        <ecNumber evidence="4">3.2.1.78</ecNumber>
    </recommendedName>
</protein>
<comment type="subcellular location">
    <subcellularLocation>
        <location evidence="4">Secreted</location>
    </subcellularLocation>
</comment>
<proteinExistence type="inferred from homology"/>
<reference evidence="10 11" key="1">
    <citation type="submission" date="2011-02" db="EMBL/GenBank/DDBJ databases">
        <authorList>
            <person name="Durkin A.S."/>
            <person name="Madupu R."/>
            <person name="Torralba M."/>
            <person name="Gillis M."/>
            <person name="Methe B."/>
            <person name="Sutton G."/>
            <person name="Nelson K.E."/>
        </authorList>
    </citation>
    <scope>NUCLEOTIDE SEQUENCE [LARGE SCALE GENOMIC DNA]</scope>
    <source>
        <strain evidence="10 11">CRIS 18C-A</strain>
    </source>
</reference>